<dbReference type="Gene3D" id="1.20.930.20">
    <property type="entry name" value="Adaptor protein Cbl, N-terminal domain"/>
    <property type="match status" value="1"/>
</dbReference>
<evidence type="ECO:0000313" key="1">
    <source>
        <dbReference type="EMBL" id="KAJ7035926.1"/>
    </source>
</evidence>
<protein>
    <submittedName>
        <fullName evidence="1">Uncharacterized protein</fullName>
    </submittedName>
</protein>
<dbReference type="InterPro" id="IPR059179">
    <property type="entry name" value="MLKL-like_MCAfunc"/>
</dbReference>
<dbReference type="AlphaFoldDB" id="A0AAD6SXM0"/>
<comment type="caution">
    <text evidence="1">The sequence shown here is derived from an EMBL/GenBank/DDBJ whole genome shotgun (WGS) entry which is preliminary data.</text>
</comment>
<dbReference type="InterPro" id="IPR036537">
    <property type="entry name" value="Adaptor_Cbl_N_dom_sf"/>
</dbReference>
<dbReference type="CDD" id="cd21037">
    <property type="entry name" value="MLKL_NTD"/>
    <property type="match status" value="1"/>
</dbReference>
<accession>A0AAD6SXM0</accession>
<keyword evidence="2" id="KW-1185">Reference proteome</keyword>
<dbReference type="GO" id="GO:0007166">
    <property type="term" value="P:cell surface receptor signaling pathway"/>
    <property type="evidence" value="ECO:0007669"/>
    <property type="project" value="InterPro"/>
</dbReference>
<organism evidence="1 2">
    <name type="scientific">Mycena alexandri</name>
    <dbReference type="NCBI Taxonomy" id="1745969"/>
    <lineage>
        <taxon>Eukaryota</taxon>
        <taxon>Fungi</taxon>
        <taxon>Dikarya</taxon>
        <taxon>Basidiomycota</taxon>
        <taxon>Agaricomycotina</taxon>
        <taxon>Agaricomycetes</taxon>
        <taxon>Agaricomycetidae</taxon>
        <taxon>Agaricales</taxon>
        <taxon>Marasmiineae</taxon>
        <taxon>Mycenaceae</taxon>
        <taxon>Mycena</taxon>
    </lineage>
</organism>
<proteinExistence type="predicted"/>
<sequence length="158" mass="17499">MPNNALSESRLNNLVACLTPALALVRSVADGFDTPFFSAIVITTTSLIAALQRNQDECIELVERVHGILYSIVDFHIKSESRGSVSPGMLDHIGKFSATLQRITTFVQAQQEGNRLRQLFRQGEMSKLRKDCQTGLQEVLDAFKASNELNSGAHIYVF</sequence>
<evidence type="ECO:0000313" key="2">
    <source>
        <dbReference type="Proteomes" id="UP001218188"/>
    </source>
</evidence>
<gene>
    <name evidence="1" type="ORF">C8F04DRAFT_1181952</name>
</gene>
<dbReference type="Proteomes" id="UP001218188">
    <property type="component" value="Unassembled WGS sequence"/>
</dbReference>
<reference evidence="1" key="1">
    <citation type="submission" date="2023-03" db="EMBL/GenBank/DDBJ databases">
        <title>Massive genome expansion in bonnet fungi (Mycena s.s.) driven by repeated elements and novel gene families across ecological guilds.</title>
        <authorList>
            <consortium name="Lawrence Berkeley National Laboratory"/>
            <person name="Harder C.B."/>
            <person name="Miyauchi S."/>
            <person name="Viragh M."/>
            <person name="Kuo A."/>
            <person name="Thoen E."/>
            <person name="Andreopoulos B."/>
            <person name="Lu D."/>
            <person name="Skrede I."/>
            <person name="Drula E."/>
            <person name="Henrissat B."/>
            <person name="Morin E."/>
            <person name="Kohler A."/>
            <person name="Barry K."/>
            <person name="LaButti K."/>
            <person name="Morin E."/>
            <person name="Salamov A."/>
            <person name="Lipzen A."/>
            <person name="Mereny Z."/>
            <person name="Hegedus B."/>
            <person name="Baldrian P."/>
            <person name="Stursova M."/>
            <person name="Weitz H."/>
            <person name="Taylor A."/>
            <person name="Grigoriev I.V."/>
            <person name="Nagy L.G."/>
            <person name="Martin F."/>
            <person name="Kauserud H."/>
        </authorList>
    </citation>
    <scope>NUCLEOTIDE SEQUENCE</scope>
    <source>
        <strain evidence="1">CBHHK200</strain>
    </source>
</reference>
<name>A0AAD6SXM0_9AGAR</name>
<dbReference type="EMBL" id="JARJCM010000047">
    <property type="protein sequence ID" value="KAJ7035926.1"/>
    <property type="molecule type" value="Genomic_DNA"/>
</dbReference>